<accession>A0A644ZGD7</accession>
<name>A0A644ZGD7_9ZZZZ</name>
<sequence length="128" mass="14570">MRPQPQRIVHPIGQARLLGGLIQVLQRALHQRGIAGLLQIITLLRGQQVGAPRLIELQGRLHGRRARNGFFVQQRSRLCLQRCAKGLRCGLGGFPLRRAQQHYDLALHLFGQLLRCQRHIGCLLIQRQ</sequence>
<dbReference type="EMBL" id="VSSQ01008810">
    <property type="protein sequence ID" value="MPM39910.1"/>
    <property type="molecule type" value="Genomic_DNA"/>
</dbReference>
<reference evidence="1" key="1">
    <citation type="submission" date="2019-08" db="EMBL/GenBank/DDBJ databases">
        <authorList>
            <person name="Kucharzyk K."/>
            <person name="Murdoch R.W."/>
            <person name="Higgins S."/>
            <person name="Loffler F."/>
        </authorList>
    </citation>
    <scope>NUCLEOTIDE SEQUENCE</scope>
</reference>
<comment type="caution">
    <text evidence="1">The sequence shown here is derived from an EMBL/GenBank/DDBJ whole genome shotgun (WGS) entry which is preliminary data.</text>
</comment>
<gene>
    <name evidence="1" type="ORF">SDC9_86546</name>
</gene>
<organism evidence="1">
    <name type="scientific">bioreactor metagenome</name>
    <dbReference type="NCBI Taxonomy" id="1076179"/>
    <lineage>
        <taxon>unclassified sequences</taxon>
        <taxon>metagenomes</taxon>
        <taxon>ecological metagenomes</taxon>
    </lineage>
</organism>
<proteinExistence type="predicted"/>
<dbReference type="AlphaFoldDB" id="A0A644ZGD7"/>
<evidence type="ECO:0000313" key="1">
    <source>
        <dbReference type="EMBL" id="MPM39910.1"/>
    </source>
</evidence>
<protein>
    <submittedName>
        <fullName evidence="1">Uncharacterized protein</fullName>
    </submittedName>
</protein>